<name>A0A9J7LQA9_BRAFL</name>
<dbReference type="SUPFAM" id="SSF55136">
    <property type="entry name" value="Probable bacterial effector-binding domain"/>
    <property type="match status" value="2"/>
</dbReference>
<dbReference type="FunFam" id="3.20.80.10:FF:000002">
    <property type="entry name" value="Heme-binding protein 2"/>
    <property type="match status" value="1"/>
</dbReference>
<evidence type="ECO:0000313" key="3">
    <source>
        <dbReference type="Proteomes" id="UP000001554"/>
    </source>
</evidence>
<dbReference type="GO" id="GO:0020037">
    <property type="term" value="F:heme binding"/>
    <property type="evidence" value="ECO:0000318"/>
    <property type="project" value="GO_Central"/>
</dbReference>
<dbReference type="GeneID" id="118421816"/>
<dbReference type="PANTHER" id="PTHR11220:SF1">
    <property type="entry name" value="HEME-BINDING PROTEIN 2"/>
    <property type="match status" value="1"/>
</dbReference>
<proteinExistence type="inferred from homology"/>
<dbReference type="OrthoDB" id="6424451at2759"/>
<dbReference type="KEGG" id="bfo:118421816"/>
<dbReference type="AlphaFoldDB" id="A0A9J7LQA9"/>
<dbReference type="Gene3D" id="3.20.80.10">
    <property type="entry name" value="Regulatory factor, effector binding domain"/>
    <property type="match status" value="4"/>
</dbReference>
<organism evidence="3 4">
    <name type="scientific">Branchiostoma floridae</name>
    <name type="common">Florida lancelet</name>
    <name type="synonym">Amphioxus</name>
    <dbReference type="NCBI Taxonomy" id="7739"/>
    <lineage>
        <taxon>Eukaryota</taxon>
        <taxon>Metazoa</taxon>
        <taxon>Chordata</taxon>
        <taxon>Cephalochordata</taxon>
        <taxon>Leptocardii</taxon>
        <taxon>Amphioxiformes</taxon>
        <taxon>Branchiostomatidae</taxon>
        <taxon>Branchiostoma</taxon>
    </lineage>
</organism>
<comment type="similarity">
    <text evidence="1">Belongs to the HEBP family.</text>
</comment>
<dbReference type="InterPro" id="IPR006917">
    <property type="entry name" value="SOUL_heme-bd"/>
</dbReference>
<reference evidence="3" key="1">
    <citation type="journal article" date="2020" name="Nat. Ecol. Evol.">
        <title>Deeply conserved synteny resolves early events in vertebrate evolution.</title>
        <authorList>
            <person name="Simakov O."/>
            <person name="Marletaz F."/>
            <person name="Yue J.X."/>
            <person name="O'Connell B."/>
            <person name="Jenkins J."/>
            <person name="Brandt A."/>
            <person name="Calef R."/>
            <person name="Tung C.H."/>
            <person name="Huang T.K."/>
            <person name="Schmutz J."/>
            <person name="Satoh N."/>
            <person name="Yu J.K."/>
            <person name="Putnam N.H."/>
            <person name="Green R.E."/>
            <person name="Rokhsar D.S."/>
        </authorList>
    </citation>
    <scope>NUCLEOTIDE SEQUENCE [LARGE SCALE GENOMIC DNA]</scope>
    <source>
        <strain evidence="3">S238N-H82</strain>
    </source>
</reference>
<sequence length="939" mass="105216">MNNSTCPLNVAPSNDCANSHKVLQNLSSWRRYRTDNIPTHRYCLAVLGRTVEVTMGYKVLLATFLLVCAGVCQGDTTSEDSATVCTGECAEFELLCSTPEYDVRRYKSALWVSTTMPDLSLSQATARGRKRLHDYFRGANDKRLKTSYTAPMVTQTREPSESPVREITVSMPLPKKVTKSPPTPTDSRVVIDLVPETIMYVKKFAGRSPSVGFIADLEARNFFKTLKTKKEPFYGNDGYYYVAQYGSPGSSDRNMHNEIWVFAMNERSYKYLEFNDQTADGRVLPKCLRGVETMVWEKMDQSDIPLLTRKQCSTTYCQASNNCPKAETEKVEGIDDMSIRLKIFKGGSRSFVYTPPTCHYDTASHASLGPLVESLKASDVSSSEINLMVTVVMEKREELDGKNSCQKFFKVKFVAGGAKGSRSREDVEMKEEAGLQMPKTVEALHQGEDSVSGVYSKCFGGNAYYEPTTIASTAKMLMERLKDKKKCFLGDHISVVEYHPQYRLFDRHNEIHLDADPDCSDQEGRPEFTFNLPLSKDYSRTDMRPSLGDQCDTHHQCPNTTTIMRLENNLEMFQYAPGSWFLSKSPTKSCSIREAFNKALNPFLSYLNGKNEGNSKIDMIIPLYGKVNAFAQPGSCETVTTVSTMVPGNFADNPLKPIEDTVSVQRLEAEKRFIRSLYKGKVGSGELERHLIGLIVDVGNLKPFGLEYNPQNMWLATYGDARTREELLEVVIEVKKAPKDGQDVIMSEETGDERKEDASDGKVALPKPEGCSESVCPTVYVTKNHSNFMELLLPSRRSVCHLTKLCGDPRTSGRQLIRPILGYFNGDNSANKKIKNFAVPLFKVRLYSAEEEEKGISPCDREYQACVRLPDEYKDIPEPNNKELSIFTASKGLHGYGIAVRGHVSEAVASEATSTLMQTLDKENVPYDKASENCRSIQE</sequence>
<evidence type="ECO:0000256" key="1">
    <source>
        <dbReference type="ARBA" id="ARBA00009817"/>
    </source>
</evidence>
<protein>
    <submittedName>
        <fullName evidence="4">Uncharacterized protein LOC118421816</fullName>
    </submittedName>
</protein>
<dbReference type="RefSeq" id="XP_035685210.1">
    <property type="nucleotide sequence ID" value="XM_035829317.1"/>
</dbReference>
<evidence type="ECO:0000313" key="4">
    <source>
        <dbReference type="RefSeq" id="XP_035685210.1"/>
    </source>
</evidence>
<dbReference type="Proteomes" id="UP000001554">
    <property type="component" value="Chromosome 8"/>
</dbReference>
<reference evidence="4" key="2">
    <citation type="submission" date="2025-08" db="UniProtKB">
        <authorList>
            <consortium name="RefSeq"/>
        </authorList>
    </citation>
    <scope>IDENTIFICATION</scope>
    <source>
        <strain evidence="4">S238N-H82</strain>
        <tissue evidence="4">Testes</tissue>
    </source>
</reference>
<dbReference type="InterPro" id="IPR011256">
    <property type="entry name" value="Reg_factor_effector_dom_sf"/>
</dbReference>
<keyword evidence="3" id="KW-1185">Reference proteome</keyword>
<dbReference type="Pfam" id="PF04832">
    <property type="entry name" value="SOUL"/>
    <property type="match status" value="2"/>
</dbReference>
<gene>
    <name evidence="4" type="primary">LOC118421816</name>
</gene>
<evidence type="ECO:0000256" key="2">
    <source>
        <dbReference type="SAM" id="MobiDB-lite"/>
    </source>
</evidence>
<feature type="region of interest" description="Disordered" evidence="2">
    <location>
        <begin position="745"/>
        <end position="766"/>
    </location>
</feature>
<dbReference type="PANTHER" id="PTHR11220">
    <property type="entry name" value="HEME-BINDING PROTEIN-RELATED"/>
    <property type="match status" value="1"/>
</dbReference>
<dbReference type="FunFam" id="3.20.80.10:FF:000019">
    <property type="entry name" value="Uncharacterized protein"/>
    <property type="match status" value="1"/>
</dbReference>
<accession>A0A9J7LQA9</accession>